<dbReference type="AlphaFoldDB" id="A0A0E3QXD8"/>
<dbReference type="Proteomes" id="UP000033033">
    <property type="component" value="Chromosome"/>
</dbReference>
<dbReference type="RefSeq" id="WP_048156507.1">
    <property type="nucleotide sequence ID" value="NZ_CP009528.1"/>
</dbReference>
<organism evidence="1 2">
    <name type="scientific">Methanosarcina barkeri MS</name>
    <dbReference type="NCBI Taxonomy" id="1434108"/>
    <lineage>
        <taxon>Archaea</taxon>
        <taxon>Methanobacteriati</taxon>
        <taxon>Methanobacteriota</taxon>
        <taxon>Stenosarchaea group</taxon>
        <taxon>Methanomicrobia</taxon>
        <taxon>Methanosarcinales</taxon>
        <taxon>Methanosarcinaceae</taxon>
        <taxon>Methanosarcina</taxon>
    </lineage>
</organism>
<dbReference type="EMBL" id="CP009528">
    <property type="protein sequence ID" value="AKB56295.1"/>
    <property type="molecule type" value="Genomic_DNA"/>
</dbReference>
<sequence length="69" mass="7701">MVTALIQAFIAWSSESLAPLENTVIILEMLQPFGDAATKDTLGLAFYLSQKKLYKHFTYGYGRKEDIAA</sequence>
<keyword evidence="2" id="KW-1185">Reference proteome</keyword>
<accession>A0A0E3QXD8</accession>
<name>A0A0E3QXD8_METBA</name>
<dbReference type="STRING" id="1434108.MSBRM_3297"/>
<gene>
    <name evidence="1" type="ORF">MSBRM_3297</name>
</gene>
<dbReference type="PATRIC" id="fig|1434108.4.peg.4162"/>
<reference evidence="1 2" key="1">
    <citation type="submission" date="2014-07" db="EMBL/GenBank/DDBJ databases">
        <title>Methanogenic archaea and the global carbon cycle.</title>
        <authorList>
            <person name="Henriksen J.R."/>
            <person name="Luke J."/>
            <person name="Reinhart S."/>
            <person name="Benedict M.N."/>
            <person name="Youngblut N.D."/>
            <person name="Metcalf M.E."/>
            <person name="Whitaker R.J."/>
            <person name="Metcalf W.W."/>
        </authorList>
    </citation>
    <scope>NUCLEOTIDE SEQUENCE [LARGE SCALE GENOMIC DNA]</scope>
    <source>
        <strain evidence="1 2">MS</strain>
    </source>
</reference>
<protein>
    <submittedName>
        <fullName evidence="1">Cobalt-zinc-cadmium resistance protein</fullName>
    </submittedName>
</protein>
<dbReference type="HOGENOM" id="CLU_2766032_0_0_2"/>
<dbReference type="KEGG" id="mby:MSBRM_3297"/>
<evidence type="ECO:0000313" key="2">
    <source>
        <dbReference type="Proteomes" id="UP000033033"/>
    </source>
</evidence>
<evidence type="ECO:0000313" key="1">
    <source>
        <dbReference type="EMBL" id="AKB56295.1"/>
    </source>
</evidence>
<proteinExistence type="predicted"/>
<dbReference type="GeneID" id="24846636"/>